<feature type="region of interest" description="Disordered" evidence="2">
    <location>
        <begin position="55"/>
        <end position="99"/>
    </location>
</feature>
<reference evidence="4" key="1">
    <citation type="journal article" date="2018" name="Nat. Microbiol.">
        <title>Leveraging single-cell genomics to expand the fungal tree of life.</title>
        <authorList>
            <person name="Ahrendt S.R."/>
            <person name="Quandt C.A."/>
            <person name="Ciobanu D."/>
            <person name="Clum A."/>
            <person name="Salamov A."/>
            <person name="Andreopoulos B."/>
            <person name="Cheng J.F."/>
            <person name="Woyke T."/>
            <person name="Pelin A."/>
            <person name="Henrissat B."/>
            <person name="Reynolds N.K."/>
            <person name="Benny G.L."/>
            <person name="Smith M.E."/>
            <person name="James T.Y."/>
            <person name="Grigoriev I.V."/>
        </authorList>
    </citation>
    <scope>NUCLEOTIDE SEQUENCE [LARGE SCALE GENOMIC DNA]</scope>
    <source>
        <strain evidence="4">ATCC 52028</strain>
    </source>
</reference>
<dbReference type="STRING" id="1555241.A0A4P9XEC5"/>
<dbReference type="SUPFAM" id="SSF57997">
    <property type="entry name" value="Tropomyosin"/>
    <property type="match status" value="1"/>
</dbReference>
<gene>
    <name evidence="3" type="ORF">CXG81DRAFT_23452</name>
</gene>
<evidence type="ECO:0000256" key="1">
    <source>
        <dbReference type="SAM" id="Coils"/>
    </source>
</evidence>
<feature type="compositionally biased region" description="Low complexity" evidence="2">
    <location>
        <begin position="55"/>
        <end position="67"/>
    </location>
</feature>
<feature type="coiled-coil region" evidence="1">
    <location>
        <begin position="115"/>
        <end position="220"/>
    </location>
</feature>
<feature type="coiled-coil region" evidence="1">
    <location>
        <begin position="313"/>
        <end position="376"/>
    </location>
</feature>
<evidence type="ECO:0000313" key="4">
    <source>
        <dbReference type="Proteomes" id="UP000274922"/>
    </source>
</evidence>
<evidence type="ECO:0000313" key="3">
    <source>
        <dbReference type="EMBL" id="RKP03896.1"/>
    </source>
</evidence>
<feature type="coiled-coil region" evidence="1">
    <location>
        <begin position="412"/>
        <end position="492"/>
    </location>
</feature>
<proteinExistence type="predicted"/>
<protein>
    <submittedName>
        <fullName evidence="3">Uncharacterized protein</fullName>
    </submittedName>
</protein>
<evidence type="ECO:0000256" key="2">
    <source>
        <dbReference type="SAM" id="MobiDB-lite"/>
    </source>
</evidence>
<feature type="coiled-coil region" evidence="1">
    <location>
        <begin position="528"/>
        <end position="576"/>
    </location>
</feature>
<dbReference type="AlphaFoldDB" id="A0A4P9XEC5"/>
<organism evidence="3 4">
    <name type="scientific">Caulochytrium protostelioides</name>
    <dbReference type="NCBI Taxonomy" id="1555241"/>
    <lineage>
        <taxon>Eukaryota</taxon>
        <taxon>Fungi</taxon>
        <taxon>Fungi incertae sedis</taxon>
        <taxon>Chytridiomycota</taxon>
        <taxon>Chytridiomycota incertae sedis</taxon>
        <taxon>Chytridiomycetes</taxon>
        <taxon>Caulochytriales</taxon>
        <taxon>Caulochytriaceae</taxon>
        <taxon>Caulochytrium</taxon>
    </lineage>
</organism>
<sequence length="1080" mass="115137">MSAGQPSAMAAPSISDFSILDLASSNRLADSRADVAAARSLSLTGSHLDASASAALYGSSSSPSGSPVLGHARRNSASLHHHHHHRRRSSSSSEAHVSQLKEQIKLLESDHGSMMDKLQKEIIDKANELDHVKRRLSRQTLALEDQQQQAVSSRHAPHPNDVLLLDQATAKCKQLHERVEGLSAERATLWQTNQKQAALLAKYQDQNKRIRAAYEAQKIENQKSHATLRAEADSLALQVKELAATLQKRSHAQKLESAKNASLMAELDRVPQLEKALAERTHALDAAQAQMAERAQQATTAAEASAAAHASALAALQTERATLQAELAAAKVQLASDQRIAETTAALAKEAHATEVMALQVQLDKAHADIVLLERRCADLAGVDERFASQESLAGRSVKALHSTEQQLQGALAARERERTKWEADRAALRQKLAAAQQALASAQAEHAAAIATVQAERDHAKAEQPQYASEIAVLESQLTSLVEERNMLRTQSQVHAERIVVLEAELDVQSVAAHRALLDEQHGPARVTELEHQIKLVRDQLAAATQQRDTLASQCQQLESQAQDVKHQITSITADRAMLADRVDEAHVQLLSAQTQLAETNAVMAPIHRALTALSGDATAYLRVDPCVNPTPQDDEALIALIRQALADAVEEARVLRATNAAHTQHDAAAAARADALQTALQQIDALIVHAQFDATEIETVPRTTATHEASSHAAVEPVAVIDRVKALLALVQNHVAKTQQLEAAQRSLTAALQEQTQRHQQADARELLIQQDAERRINALRSEVDSQVYRGHAQQGIISELQQRLSSAAPSPTAAMAPGVPILGPPPRSFREGFHLASQPGLRNVLEAPLSARLAPALLSPVAPYAGPASASAVDPRGAMGDALRMSPLHLPLPAGAYPSNPAPARRNSGHFVATWDQVNPVHVKTALQAAGPYSAARSVGPLSGHSVYSDVEGPRTLMAAESPSHHAFVWPSVGAAAGPALYPASKPSLSAAASSASSAPSYLTPSPYAATAAPAGGEMSYLATSSGRSATQSPRLAAAAVGEVDDVDQHARAFLAIDEKAHWLMQDSALLTSATIS</sequence>
<accession>A0A4P9XEC5</accession>
<dbReference type="Proteomes" id="UP000274922">
    <property type="component" value="Unassembled WGS sequence"/>
</dbReference>
<dbReference type="EMBL" id="ML014116">
    <property type="protein sequence ID" value="RKP03896.1"/>
    <property type="molecule type" value="Genomic_DNA"/>
</dbReference>
<keyword evidence="1" id="KW-0175">Coiled coil</keyword>
<name>A0A4P9XEC5_9FUNG</name>
<keyword evidence="4" id="KW-1185">Reference proteome</keyword>
<feature type="compositionally biased region" description="Basic residues" evidence="2">
    <location>
        <begin position="71"/>
        <end position="89"/>
    </location>
</feature>